<sequence length="615" mass="69005">MEQRRKGLDAASIGRADGMATECRNRLMDSIKKISSQTSSGGRKLGLFLSGGVDSSAILQAAALSNVQLDAAITVVIIDPSDEENTTSRRSPDDELYAIEAARLYNDGLLSDSDTHKMKHSIVKLSPAHLIKEYSRPTIKTLALWGYMETRNSLIISAAFHEASKLGLTDIIVGDNADELFGGSYDCYFHEKYSNDHEAWKEKRNSMAELPFVTQKLATEYGITVHQPFTNQDIFVQWVLNETSRNDCVTTDKCELQSHFGGAYEVQNCGKLPLREAFCTVASWRRMDWIFRGSGASDGDILVDHYNTSVGISDDEFQSEQAEYVAEKGVKLKSKEHLHNIRIFQKVFGGLVHPTKERYPIGDPRGCVSCCFEIDEQFCHLCDENTHDCLSGFWRSAPPAPTERRNMMHLADEATAAEEVSVDEVAIIFGYLPHPDIMRARVCTTWRDAAKKTLVPLCDFRVDSLRVLHIDTLSLNGRYPALFNFPLLEKLFIWGCNHLKFGFDILEGLPSLKELKLYGNNNPHFAGNLKSLRVLKDTLEKVEIDDSLNMRTKIKGDFMDLADFPLLKELNLRGTKVTGDVRDITEGDFPALDRLFLPNTVAGGMGYKFQNISDI</sequence>
<dbReference type="EMBL" id="JATAAI010000038">
    <property type="protein sequence ID" value="KAK1734530.1"/>
    <property type="molecule type" value="Genomic_DNA"/>
</dbReference>
<dbReference type="AlphaFoldDB" id="A0AAD8XW44"/>
<evidence type="ECO:0000313" key="3">
    <source>
        <dbReference type="Proteomes" id="UP001224775"/>
    </source>
</evidence>
<keyword evidence="3" id="KW-1185">Reference proteome</keyword>
<dbReference type="Pfam" id="PF00733">
    <property type="entry name" value="Asn_synthase"/>
    <property type="match status" value="1"/>
</dbReference>
<dbReference type="Gene3D" id="3.80.10.10">
    <property type="entry name" value="Ribonuclease Inhibitor"/>
    <property type="match status" value="1"/>
</dbReference>
<gene>
    <name evidence="2" type="ORF">QTG54_014778</name>
</gene>
<dbReference type="SUPFAM" id="SSF52047">
    <property type="entry name" value="RNI-like"/>
    <property type="match status" value="1"/>
</dbReference>
<protein>
    <recommendedName>
        <fullName evidence="1">Asparagine synthetase domain-containing protein</fullName>
    </recommendedName>
</protein>
<dbReference type="GO" id="GO:0004066">
    <property type="term" value="F:asparagine synthase (glutamine-hydrolyzing) activity"/>
    <property type="evidence" value="ECO:0007669"/>
    <property type="project" value="InterPro"/>
</dbReference>
<evidence type="ECO:0000259" key="1">
    <source>
        <dbReference type="Pfam" id="PF00733"/>
    </source>
</evidence>
<dbReference type="InterPro" id="IPR014729">
    <property type="entry name" value="Rossmann-like_a/b/a_fold"/>
</dbReference>
<dbReference type="GO" id="GO:0006529">
    <property type="term" value="P:asparagine biosynthetic process"/>
    <property type="evidence" value="ECO:0007669"/>
    <property type="project" value="InterPro"/>
</dbReference>
<organism evidence="2 3">
    <name type="scientific">Skeletonema marinoi</name>
    <dbReference type="NCBI Taxonomy" id="267567"/>
    <lineage>
        <taxon>Eukaryota</taxon>
        <taxon>Sar</taxon>
        <taxon>Stramenopiles</taxon>
        <taxon>Ochrophyta</taxon>
        <taxon>Bacillariophyta</taxon>
        <taxon>Coscinodiscophyceae</taxon>
        <taxon>Thalassiosirophycidae</taxon>
        <taxon>Thalassiosirales</taxon>
        <taxon>Skeletonemataceae</taxon>
        <taxon>Skeletonema</taxon>
        <taxon>Skeletonema marinoi-dohrnii complex</taxon>
    </lineage>
</organism>
<name>A0AAD8XW44_9STRA</name>
<reference evidence="2" key="1">
    <citation type="submission" date="2023-06" db="EMBL/GenBank/DDBJ databases">
        <title>Survivors Of The Sea: Transcriptome response of Skeletonema marinoi to long-term dormancy.</title>
        <authorList>
            <person name="Pinder M.I.M."/>
            <person name="Kourtchenko O."/>
            <person name="Robertson E.K."/>
            <person name="Larsson T."/>
            <person name="Maumus F."/>
            <person name="Osuna-Cruz C.M."/>
            <person name="Vancaester E."/>
            <person name="Stenow R."/>
            <person name="Vandepoele K."/>
            <person name="Ploug H."/>
            <person name="Bruchert V."/>
            <person name="Godhe A."/>
            <person name="Topel M."/>
        </authorList>
    </citation>
    <scope>NUCLEOTIDE SEQUENCE</scope>
    <source>
        <strain evidence="2">R05AC</strain>
    </source>
</reference>
<dbReference type="Gene3D" id="3.40.50.620">
    <property type="entry name" value="HUPs"/>
    <property type="match status" value="1"/>
</dbReference>
<evidence type="ECO:0000313" key="2">
    <source>
        <dbReference type="EMBL" id="KAK1734530.1"/>
    </source>
</evidence>
<comment type="caution">
    <text evidence="2">The sequence shown here is derived from an EMBL/GenBank/DDBJ whole genome shotgun (WGS) entry which is preliminary data.</text>
</comment>
<accession>A0AAD8XW44</accession>
<dbReference type="InterPro" id="IPR001962">
    <property type="entry name" value="Asn_synthase"/>
</dbReference>
<feature type="domain" description="Asparagine synthetase" evidence="1">
    <location>
        <begin position="41"/>
        <end position="209"/>
    </location>
</feature>
<dbReference type="Proteomes" id="UP001224775">
    <property type="component" value="Unassembled WGS sequence"/>
</dbReference>
<dbReference type="CDD" id="cd01991">
    <property type="entry name" value="Asn_synthase_B_C"/>
    <property type="match status" value="1"/>
</dbReference>
<proteinExistence type="predicted"/>
<dbReference type="SUPFAM" id="SSF52402">
    <property type="entry name" value="Adenine nucleotide alpha hydrolases-like"/>
    <property type="match status" value="1"/>
</dbReference>
<dbReference type="InterPro" id="IPR032675">
    <property type="entry name" value="LRR_dom_sf"/>
</dbReference>